<evidence type="ECO:0000256" key="5">
    <source>
        <dbReference type="ARBA" id="ARBA00022692"/>
    </source>
</evidence>
<evidence type="ECO:0000259" key="13">
    <source>
        <dbReference type="PROSITE" id="PS50885"/>
    </source>
</evidence>
<sequence length="587" mass="67745">MKSIRTRLIRLVVLAILIPTALATSISYLYVRHHNIEQAERSSLNVLTRGNTQVTHYIEDIRRLSTSLYANRSLMNIMRVGADQELDESDGVVSRAMLGLFLSRQDIEQLHFVILNGYSEYSVYNMKTTSRGKFDWMQETDYFRLMKQKSGWLIDEAHTIEPYNVHTMILDEKQVVSFRYRIDRVETDEPLGFLSVDIPVRVFEQQLKLFENDPEESLWLMTEQRVLAQTGAEMELPVDRFTGQSGSLRVGKSFIVYSKTMTNGVPLILVKRIPYASVIQGANETALILVLIGLVSLFVMIIAASLVAMQITKPIKQLTANVWRVEQGDLSARFVATTNDEIGLLNRQFQRMIQRIDRLIKREYRLALENRTNELRALQSQLNPHFLFNALQSIGTTTLQGDRKIAYRSITGLSQMMRYSMNNEQTIVTLKQEVDHLQAYIRLQQQRFPERFRYIVDVPWHLNDIEVPKMILQPFAENYFKHGFRQQLAATENYLAYKVRTDGGRLIIQIENSGAVLETGRLEEIDRKMRMHRSPEDLETSGIGLHNIYERLLIFYGEQANMTLSSSAVEGGFKIVIRIPYEKGDLA</sequence>
<protein>
    <submittedName>
        <fullName evidence="14">Histidine kinase</fullName>
    </submittedName>
</protein>
<dbReference type="PANTHER" id="PTHR34220">
    <property type="entry name" value="SENSOR HISTIDINE KINASE YPDA"/>
    <property type="match status" value="1"/>
</dbReference>
<keyword evidence="9 12" id="KW-1133">Transmembrane helix</keyword>
<evidence type="ECO:0000313" key="15">
    <source>
        <dbReference type="Proteomes" id="UP000053797"/>
    </source>
</evidence>
<gene>
    <name evidence="14" type="ORF">AS033_13595</name>
</gene>
<reference evidence="14 15" key="1">
    <citation type="journal article" date="2015" name="Int. J. Syst. Evol. Microbiol.">
        <title>Exiguobacterium enclense sp. nov., isolated from sediment.</title>
        <authorList>
            <person name="Dastager S.G."/>
            <person name="Mawlankar R."/>
            <person name="Sonalkar V.V."/>
            <person name="Thorat M.N."/>
            <person name="Mual P."/>
            <person name="Verma A."/>
            <person name="Krishnamurthi S."/>
            <person name="Tang S.K."/>
            <person name="Li W.J."/>
        </authorList>
    </citation>
    <scope>NUCLEOTIDE SEQUENCE [LARGE SCALE GENOMIC DNA]</scope>
    <source>
        <strain evidence="14 15">NIO-1109</strain>
    </source>
</reference>
<keyword evidence="11 12" id="KW-0472">Membrane</keyword>
<feature type="transmembrane region" description="Helical" evidence="12">
    <location>
        <begin position="286"/>
        <end position="308"/>
    </location>
</feature>
<accession>A0A0V8GD04</accession>
<evidence type="ECO:0000256" key="4">
    <source>
        <dbReference type="ARBA" id="ARBA00022679"/>
    </source>
</evidence>
<dbReference type="OrthoDB" id="9776552at2"/>
<keyword evidence="10" id="KW-0902">Two-component regulatory system</keyword>
<evidence type="ECO:0000256" key="8">
    <source>
        <dbReference type="ARBA" id="ARBA00022840"/>
    </source>
</evidence>
<feature type="domain" description="HAMP" evidence="13">
    <location>
        <begin position="309"/>
        <end position="361"/>
    </location>
</feature>
<dbReference type="Gene3D" id="6.10.340.10">
    <property type="match status" value="1"/>
</dbReference>
<evidence type="ECO:0000256" key="9">
    <source>
        <dbReference type="ARBA" id="ARBA00022989"/>
    </source>
</evidence>
<comment type="subcellular location">
    <subcellularLocation>
        <location evidence="1">Cell membrane</location>
        <topology evidence="1">Multi-pass membrane protein</topology>
    </subcellularLocation>
</comment>
<keyword evidence="6" id="KW-0547">Nucleotide-binding</keyword>
<keyword evidence="8" id="KW-0067">ATP-binding</keyword>
<dbReference type="AlphaFoldDB" id="A0A0V8GD04"/>
<keyword evidence="2" id="KW-1003">Cell membrane</keyword>
<dbReference type="GO" id="GO:0005524">
    <property type="term" value="F:ATP binding"/>
    <property type="evidence" value="ECO:0007669"/>
    <property type="project" value="UniProtKB-KW"/>
</dbReference>
<dbReference type="EMBL" id="LNQL01000005">
    <property type="protein sequence ID" value="KSU48164.1"/>
    <property type="molecule type" value="Genomic_DNA"/>
</dbReference>
<dbReference type="InterPro" id="IPR003660">
    <property type="entry name" value="HAMP_dom"/>
</dbReference>
<dbReference type="Pfam" id="PF00672">
    <property type="entry name" value="HAMP"/>
    <property type="match status" value="1"/>
</dbReference>
<evidence type="ECO:0000256" key="11">
    <source>
        <dbReference type="ARBA" id="ARBA00023136"/>
    </source>
</evidence>
<dbReference type="GO" id="GO:0005886">
    <property type="term" value="C:plasma membrane"/>
    <property type="evidence" value="ECO:0007669"/>
    <property type="project" value="UniProtKB-SubCell"/>
</dbReference>
<keyword evidence="7 14" id="KW-0418">Kinase</keyword>
<dbReference type="SMART" id="SM00304">
    <property type="entry name" value="HAMP"/>
    <property type="match status" value="1"/>
</dbReference>
<dbReference type="SUPFAM" id="SSF158472">
    <property type="entry name" value="HAMP domain-like"/>
    <property type="match status" value="1"/>
</dbReference>
<dbReference type="CDD" id="cd06225">
    <property type="entry name" value="HAMP"/>
    <property type="match status" value="1"/>
</dbReference>
<dbReference type="Proteomes" id="UP000053797">
    <property type="component" value="Unassembled WGS sequence"/>
</dbReference>
<dbReference type="InterPro" id="IPR010559">
    <property type="entry name" value="Sig_transdc_His_kin_internal"/>
</dbReference>
<keyword evidence="3" id="KW-0597">Phosphoprotein</keyword>
<comment type="caution">
    <text evidence="14">The sequence shown here is derived from an EMBL/GenBank/DDBJ whole genome shotgun (WGS) entry which is preliminary data.</text>
</comment>
<organism evidence="14 15">
    <name type="scientific">Exiguobacterium indicum</name>
    <dbReference type="NCBI Taxonomy" id="296995"/>
    <lineage>
        <taxon>Bacteria</taxon>
        <taxon>Bacillati</taxon>
        <taxon>Bacillota</taxon>
        <taxon>Bacilli</taxon>
        <taxon>Bacillales</taxon>
        <taxon>Bacillales Family XII. Incertae Sedis</taxon>
        <taxon>Exiguobacterium</taxon>
    </lineage>
</organism>
<evidence type="ECO:0000256" key="6">
    <source>
        <dbReference type="ARBA" id="ARBA00022741"/>
    </source>
</evidence>
<dbReference type="RefSeq" id="WP_058265761.1">
    <property type="nucleotide sequence ID" value="NZ_FMYN01000005.1"/>
</dbReference>
<dbReference type="InterPro" id="IPR050640">
    <property type="entry name" value="Bact_2-comp_sensor_kinase"/>
</dbReference>
<evidence type="ECO:0000313" key="14">
    <source>
        <dbReference type="EMBL" id="KSU48164.1"/>
    </source>
</evidence>
<proteinExistence type="predicted"/>
<keyword evidence="4" id="KW-0808">Transferase</keyword>
<evidence type="ECO:0000256" key="2">
    <source>
        <dbReference type="ARBA" id="ARBA00022475"/>
    </source>
</evidence>
<dbReference type="PROSITE" id="PS50885">
    <property type="entry name" value="HAMP"/>
    <property type="match status" value="1"/>
</dbReference>
<dbReference type="Gene3D" id="3.30.565.10">
    <property type="entry name" value="Histidine kinase-like ATPase, C-terminal domain"/>
    <property type="match status" value="1"/>
</dbReference>
<evidence type="ECO:0000256" key="12">
    <source>
        <dbReference type="SAM" id="Phobius"/>
    </source>
</evidence>
<dbReference type="GO" id="GO:0000155">
    <property type="term" value="F:phosphorelay sensor kinase activity"/>
    <property type="evidence" value="ECO:0007669"/>
    <property type="project" value="InterPro"/>
</dbReference>
<evidence type="ECO:0000256" key="1">
    <source>
        <dbReference type="ARBA" id="ARBA00004651"/>
    </source>
</evidence>
<evidence type="ECO:0000256" key="7">
    <source>
        <dbReference type="ARBA" id="ARBA00022777"/>
    </source>
</evidence>
<keyword evidence="5 12" id="KW-0812">Transmembrane</keyword>
<dbReference type="PANTHER" id="PTHR34220:SF11">
    <property type="entry name" value="SENSOR PROTEIN KINASE HPTS"/>
    <property type="match status" value="1"/>
</dbReference>
<dbReference type="InterPro" id="IPR036890">
    <property type="entry name" value="HATPase_C_sf"/>
</dbReference>
<dbReference type="SUPFAM" id="SSF55874">
    <property type="entry name" value="ATPase domain of HSP90 chaperone/DNA topoisomerase II/histidine kinase"/>
    <property type="match status" value="1"/>
</dbReference>
<evidence type="ECO:0000256" key="3">
    <source>
        <dbReference type="ARBA" id="ARBA00022553"/>
    </source>
</evidence>
<evidence type="ECO:0000256" key="10">
    <source>
        <dbReference type="ARBA" id="ARBA00023012"/>
    </source>
</evidence>
<dbReference type="Pfam" id="PF06580">
    <property type="entry name" value="His_kinase"/>
    <property type="match status" value="1"/>
</dbReference>
<name>A0A0V8GD04_9BACL</name>